<reference evidence="1 2" key="1">
    <citation type="journal article" date="2020" name="Appl. Environ. Microbiol.">
        <title>Genomic Characteristics of a Novel Species of Ammonia-Oxidizing Archaea from the Jiulong River Estuary.</title>
        <authorList>
            <person name="Zou D."/>
            <person name="Wan R."/>
            <person name="Han L."/>
            <person name="Xu M.N."/>
            <person name="Liu Y."/>
            <person name="Liu H."/>
            <person name="Kao S.J."/>
            <person name="Li M."/>
        </authorList>
    </citation>
    <scope>NUCLEOTIDE SEQUENCE [LARGE SCALE GENOMIC DNA]</scope>
    <source>
        <strain evidence="1">W1bin1</strain>
    </source>
</reference>
<accession>A0AC60VWI6</accession>
<evidence type="ECO:0000313" key="1">
    <source>
        <dbReference type="EMBL" id="MBA4451789.1"/>
    </source>
</evidence>
<evidence type="ECO:0000313" key="2">
    <source>
        <dbReference type="Proteomes" id="UP000559653"/>
    </source>
</evidence>
<organism evidence="1 2">
    <name type="scientific">Candidatus Nitrosomaritimum aestuariumsis</name>
    <dbReference type="NCBI Taxonomy" id="3342354"/>
    <lineage>
        <taxon>Archaea</taxon>
        <taxon>Nitrososphaerota</taxon>
        <taxon>Nitrososphaeria</taxon>
        <taxon>Nitrosopumilales</taxon>
        <taxon>Nitrosopumilaceae</taxon>
        <taxon>Candidatus Nitrosomaritimum</taxon>
    </lineage>
</organism>
<dbReference type="Proteomes" id="UP000559653">
    <property type="component" value="Unassembled WGS sequence"/>
</dbReference>
<sequence>MTLNLDIVRKNVIDCTKCELSKTRTNSVPGKGNFHSDVIFVGEAPGRNEDLKGEPFVGVAGKKLSLALEEAGISRDDVYITNTVKCRPPNNRVPSKHEKETCQEYIEKEIEIIKPKIICVLGNTAFGSILGGTEITKFRGKVGKKDGQLYFITIHPAATIYNQGLIETLKEDIKKLFELIRELKNGKDIPIDIEFSA</sequence>
<name>A0AC60VWI6_9ARCH</name>
<gene>
    <name evidence="1" type="ORF">H2B03_01230</name>
</gene>
<proteinExistence type="predicted"/>
<protein>
    <submittedName>
        <fullName evidence="1">Uracil-DNA glycosylase</fullName>
    </submittedName>
</protein>
<comment type="caution">
    <text evidence="1">The sequence shown here is derived from an EMBL/GenBank/DDBJ whole genome shotgun (WGS) entry which is preliminary data.</text>
</comment>
<dbReference type="EMBL" id="JACEMZ010000002">
    <property type="protein sequence ID" value="MBA4451789.1"/>
    <property type="molecule type" value="Genomic_DNA"/>
</dbReference>